<dbReference type="SUPFAM" id="SSF52540">
    <property type="entry name" value="P-loop containing nucleoside triphosphate hydrolases"/>
    <property type="match status" value="1"/>
</dbReference>
<evidence type="ECO:0000256" key="3">
    <source>
        <dbReference type="ARBA" id="ARBA00022741"/>
    </source>
</evidence>
<dbReference type="PROSITE" id="PS50929">
    <property type="entry name" value="ABC_TM1F"/>
    <property type="match status" value="1"/>
</dbReference>
<evidence type="ECO:0000259" key="9">
    <source>
        <dbReference type="PROSITE" id="PS50929"/>
    </source>
</evidence>
<dbReference type="Proteomes" id="UP001230156">
    <property type="component" value="Unassembled WGS sequence"/>
</dbReference>
<evidence type="ECO:0000256" key="4">
    <source>
        <dbReference type="ARBA" id="ARBA00022840"/>
    </source>
</evidence>
<feature type="domain" description="ABC transmembrane type-1" evidence="9">
    <location>
        <begin position="32"/>
        <end position="325"/>
    </location>
</feature>
<dbReference type="PROSITE" id="PS00211">
    <property type="entry name" value="ABC_TRANSPORTER_1"/>
    <property type="match status" value="1"/>
</dbReference>
<accession>A0ABU0YJS5</accession>
<dbReference type="SUPFAM" id="SSF90123">
    <property type="entry name" value="ABC transporter transmembrane region"/>
    <property type="match status" value="1"/>
</dbReference>
<keyword evidence="3" id="KW-0547">Nucleotide-binding</keyword>
<protein>
    <submittedName>
        <fullName evidence="10">ABC transporter ATP-binding protein</fullName>
    </submittedName>
</protein>
<sequence length="587" mass="63743">MTEDEVLGSSALANAFRVLRKHGLWRQVPLSLALVLAGFIEGLGITTLLPILRVIDNPNPGKLGQPEQIVFSVLDFLHLPHTLGALVLIFSLCMMVRAAISQQTSRFVGRIVAEIASELRNEVLDRLLQARWSYFTVNPVGRFVSAVSIEAVWGAYVYRTSLTVLAALIRAIIYCAIGLLIDWRAAVIAIVLGIGLGLINRFFTRAGRRAGRNQQLAMRGLLSDFGDVITGFKPLKAMSRHETLIKGLSKETKAIRRSMYDLVFYQQLANALPDLLINLVMVAAAYVCFKILGLDLSAMLVSGVIVLRLMANVSTVQRAIQETASSESFYWSLQATINEAREAAEIFTGKSAPALNDACRFDRVTFSYGAKPVLKDVSLEIPAGRITTLIGESGSGKTTIADLLLGLFVVDSGRITLDGVPLDEIDLLRWRSMVGYVPQEVLLFNGTIYDNIALGDPAISEPDVNRALEDAGALGFVKALPEGIHAPVGEHGAMLSGGQRQRIALARALVHRPALLILDEATSALDPETEAEICQTVQRQAGKLTVLAITHQPAWVTIADRVYRVIEGSVETTDGTAITPTLAWAKP</sequence>
<dbReference type="Gene3D" id="3.40.50.300">
    <property type="entry name" value="P-loop containing nucleotide triphosphate hydrolases"/>
    <property type="match status" value="1"/>
</dbReference>
<feature type="transmembrane region" description="Helical" evidence="7">
    <location>
        <begin position="187"/>
        <end position="203"/>
    </location>
</feature>
<comment type="caution">
    <text evidence="10">The sequence shown here is derived from an EMBL/GenBank/DDBJ whole genome shotgun (WGS) entry which is preliminary data.</text>
</comment>
<organism evidence="10 11">
    <name type="scientific">Dongia sedimenti</name>
    <dbReference type="NCBI Taxonomy" id="3064282"/>
    <lineage>
        <taxon>Bacteria</taxon>
        <taxon>Pseudomonadati</taxon>
        <taxon>Pseudomonadota</taxon>
        <taxon>Alphaproteobacteria</taxon>
        <taxon>Rhodospirillales</taxon>
        <taxon>Dongiaceae</taxon>
        <taxon>Dongia</taxon>
    </lineage>
</organism>
<dbReference type="Pfam" id="PF00005">
    <property type="entry name" value="ABC_tran"/>
    <property type="match status" value="1"/>
</dbReference>
<dbReference type="SMART" id="SM00382">
    <property type="entry name" value="AAA"/>
    <property type="match status" value="1"/>
</dbReference>
<dbReference type="InterPro" id="IPR003439">
    <property type="entry name" value="ABC_transporter-like_ATP-bd"/>
</dbReference>
<feature type="transmembrane region" description="Helical" evidence="7">
    <location>
        <begin position="30"/>
        <end position="52"/>
    </location>
</feature>
<evidence type="ECO:0000313" key="11">
    <source>
        <dbReference type="Proteomes" id="UP001230156"/>
    </source>
</evidence>
<dbReference type="InterPro" id="IPR039421">
    <property type="entry name" value="Type_1_exporter"/>
</dbReference>
<proteinExistence type="predicted"/>
<dbReference type="CDD" id="cd03228">
    <property type="entry name" value="ABCC_MRP_Like"/>
    <property type="match status" value="1"/>
</dbReference>
<dbReference type="Pfam" id="PF00664">
    <property type="entry name" value="ABC_membrane"/>
    <property type="match status" value="1"/>
</dbReference>
<dbReference type="InterPro" id="IPR011527">
    <property type="entry name" value="ABC1_TM_dom"/>
</dbReference>
<evidence type="ECO:0000256" key="7">
    <source>
        <dbReference type="SAM" id="Phobius"/>
    </source>
</evidence>
<keyword evidence="6 7" id="KW-0472">Membrane</keyword>
<feature type="domain" description="ABC transporter" evidence="8">
    <location>
        <begin position="359"/>
        <end position="585"/>
    </location>
</feature>
<feature type="transmembrane region" description="Helical" evidence="7">
    <location>
        <begin position="162"/>
        <end position="181"/>
    </location>
</feature>
<evidence type="ECO:0000313" key="10">
    <source>
        <dbReference type="EMBL" id="MDQ7247970.1"/>
    </source>
</evidence>
<dbReference type="GO" id="GO:0005524">
    <property type="term" value="F:ATP binding"/>
    <property type="evidence" value="ECO:0007669"/>
    <property type="project" value="UniProtKB-KW"/>
</dbReference>
<keyword evidence="4 10" id="KW-0067">ATP-binding</keyword>
<gene>
    <name evidence="10" type="ORF">Q8A70_09850</name>
</gene>
<feature type="transmembrane region" description="Helical" evidence="7">
    <location>
        <begin position="81"/>
        <end position="100"/>
    </location>
</feature>
<dbReference type="EMBL" id="JAUYVI010000003">
    <property type="protein sequence ID" value="MDQ7247970.1"/>
    <property type="molecule type" value="Genomic_DNA"/>
</dbReference>
<evidence type="ECO:0000256" key="5">
    <source>
        <dbReference type="ARBA" id="ARBA00022989"/>
    </source>
</evidence>
<keyword evidence="2 7" id="KW-0812">Transmembrane</keyword>
<evidence type="ECO:0000256" key="6">
    <source>
        <dbReference type="ARBA" id="ARBA00023136"/>
    </source>
</evidence>
<dbReference type="Gene3D" id="1.20.1560.10">
    <property type="entry name" value="ABC transporter type 1, transmembrane domain"/>
    <property type="match status" value="1"/>
</dbReference>
<dbReference type="PANTHER" id="PTHR24221:SF654">
    <property type="entry name" value="ATP-BINDING CASSETTE SUB-FAMILY B MEMBER 6"/>
    <property type="match status" value="1"/>
</dbReference>
<keyword evidence="11" id="KW-1185">Reference proteome</keyword>
<evidence type="ECO:0000256" key="1">
    <source>
        <dbReference type="ARBA" id="ARBA00004651"/>
    </source>
</evidence>
<dbReference type="InterPro" id="IPR027417">
    <property type="entry name" value="P-loop_NTPase"/>
</dbReference>
<comment type="subcellular location">
    <subcellularLocation>
        <location evidence="1">Cell membrane</location>
        <topology evidence="1">Multi-pass membrane protein</topology>
    </subcellularLocation>
</comment>
<keyword evidence="5 7" id="KW-1133">Transmembrane helix</keyword>
<dbReference type="InterPro" id="IPR036640">
    <property type="entry name" value="ABC1_TM_sf"/>
</dbReference>
<dbReference type="PROSITE" id="PS50893">
    <property type="entry name" value="ABC_TRANSPORTER_2"/>
    <property type="match status" value="1"/>
</dbReference>
<evidence type="ECO:0000256" key="2">
    <source>
        <dbReference type="ARBA" id="ARBA00022692"/>
    </source>
</evidence>
<dbReference type="InterPro" id="IPR017871">
    <property type="entry name" value="ABC_transporter-like_CS"/>
</dbReference>
<name>A0ABU0YJS5_9PROT</name>
<reference evidence="11" key="1">
    <citation type="submission" date="2023-08" db="EMBL/GenBank/DDBJ databases">
        <title>Rhodospirillaceae gen. nov., a novel taxon isolated from the Yangtze River Yuezi River estuary sludge.</title>
        <authorList>
            <person name="Ruan L."/>
        </authorList>
    </citation>
    <scope>NUCLEOTIDE SEQUENCE [LARGE SCALE GENOMIC DNA]</scope>
    <source>
        <strain evidence="11">R-7</strain>
    </source>
</reference>
<dbReference type="PANTHER" id="PTHR24221">
    <property type="entry name" value="ATP-BINDING CASSETTE SUB-FAMILY B"/>
    <property type="match status" value="1"/>
</dbReference>
<dbReference type="RefSeq" id="WP_379955415.1">
    <property type="nucleotide sequence ID" value="NZ_JAUYVI010000003.1"/>
</dbReference>
<evidence type="ECO:0000259" key="8">
    <source>
        <dbReference type="PROSITE" id="PS50893"/>
    </source>
</evidence>
<dbReference type="InterPro" id="IPR003593">
    <property type="entry name" value="AAA+_ATPase"/>
</dbReference>